<reference evidence="1 2" key="1">
    <citation type="submission" date="2021-07" db="EMBL/GenBank/DDBJ databases">
        <authorList>
            <person name="Palmer J.M."/>
        </authorList>
    </citation>
    <scope>NUCLEOTIDE SEQUENCE [LARGE SCALE GENOMIC DNA]</scope>
    <source>
        <strain evidence="1 2">AT_MEX2019</strain>
        <tissue evidence="1">Muscle</tissue>
    </source>
</reference>
<name>A0ABU7A844_9TELE</name>
<evidence type="ECO:0000313" key="1">
    <source>
        <dbReference type="EMBL" id="MED6234276.1"/>
    </source>
</evidence>
<proteinExistence type="predicted"/>
<keyword evidence="2" id="KW-1185">Reference proteome</keyword>
<dbReference type="EMBL" id="JAHUTI010006086">
    <property type="protein sequence ID" value="MED6234276.1"/>
    <property type="molecule type" value="Genomic_DNA"/>
</dbReference>
<gene>
    <name evidence="1" type="ORF">ATANTOWER_025978</name>
</gene>
<evidence type="ECO:0000313" key="2">
    <source>
        <dbReference type="Proteomes" id="UP001345963"/>
    </source>
</evidence>
<organism evidence="1 2">
    <name type="scientific">Ataeniobius toweri</name>
    <dbReference type="NCBI Taxonomy" id="208326"/>
    <lineage>
        <taxon>Eukaryota</taxon>
        <taxon>Metazoa</taxon>
        <taxon>Chordata</taxon>
        <taxon>Craniata</taxon>
        <taxon>Vertebrata</taxon>
        <taxon>Euteleostomi</taxon>
        <taxon>Actinopterygii</taxon>
        <taxon>Neopterygii</taxon>
        <taxon>Teleostei</taxon>
        <taxon>Neoteleostei</taxon>
        <taxon>Acanthomorphata</taxon>
        <taxon>Ovalentaria</taxon>
        <taxon>Atherinomorphae</taxon>
        <taxon>Cyprinodontiformes</taxon>
        <taxon>Goodeidae</taxon>
        <taxon>Ataeniobius</taxon>
    </lineage>
</organism>
<protein>
    <submittedName>
        <fullName evidence="1">Uncharacterized protein</fullName>
    </submittedName>
</protein>
<dbReference type="Proteomes" id="UP001345963">
    <property type="component" value="Unassembled WGS sequence"/>
</dbReference>
<accession>A0ABU7A844</accession>
<comment type="caution">
    <text evidence="1">The sequence shown here is derived from an EMBL/GenBank/DDBJ whole genome shotgun (WGS) entry which is preliminary data.</text>
</comment>
<sequence>MKATQLLLNLWHSVEDPLTSTFPSEAEKCDPSKVGTHSLVRLLKTWDHPSQHDVCCLSSQWNTEETCQPAPQCPKPVSGRVLSIPGTKTLGSFIPTSSTFAKIIDLLSLKCSDSALRKADMVNTFRW</sequence>